<dbReference type="PANTHER" id="PTHR10996">
    <property type="entry name" value="2-HYDROXYACID DEHYDROGENASE-RELATED"/>
    <property type="match status" value="1"/>
</dbReference>
<accession>A0A1G6RRS0</accession>
<feature type="domain" description="D-isomer specific 2-hydroxyacid dehydrogenase NAD-binding" evidence="6">
    <location>
        <begin position="109"/>
        <end position="285"/>
    </location>
</feature>
<evidence type="ECO:0000256" key="4">
    <source>
        <dbReference type="RuleBase" id="RU003719"/>
    </source>
</evidence>
<dbReference type="InterPro" id="IPR050223">
    <property type="entry name" value="D-isomer_2-hydroxyacid_DH"/>
</dbReference>
<dbReference type="Pfam" id="PF00389">
    <property type="entry name" value="2-Hacid_dh"/>
    <property type="match status" value="1"/>
</dbReference>
<dbReference type="GO" id="GO:0005829">
    <property type="term" value="C:cytosol"/>
    <property type="evidence" value="ECO:0007669"/>
    <property type="project" value="TreeGrafter"/>
</dbReference>
<sequence>MKLLIARPMTAAVEARARAEFDTEIRENTAPMTRAEMLRALQEFDVVVPTLGDLFSADVFASVPEPRCRLLANFGVGYNHIDVAAAGAAGIAVTNTPGAVTDATADVAMTLLLMTARRAGEGERLVRSGQWEGWHPTQMLGLHVTGKHVGIVGLGRIGQAIARRCHHGFGMRVSYVARSDKNVDFPASRMGSLPELAGAVDFLVVAVPGSAQTRHLVDADVLAAMKPTGILVNIARGEVVDETALIAALGEGRIAGAGLDVYEFEPAVPQALRDMEQVTLLPHLGTATEEVRTSMGHMALDNVAAFVAGGDLPNSVPQGVSGKS</sequence>
<protein>
    <submittedName>
        <fullName evidence="7">Lactate dehydrogenase</fullName>
    </submittedName>
</protein>
<proteinExistence type="inferred from homology"/>
<evidence type="ECO:0000313" key="7">
    <source>
        <dbReference type="EMBL" id="SDD07064.1"/>
    </source>
</evidence>
<dbReference type="GO" id="GO:0030267">
    <property type="term" value="F:glyoxylate reductase (NADPH) activity"/>
    <property type="evidence" value="ECO:0007669"/>
    <property type="project" value="TreeGrafter"/>
</dbReference>
<organism evidence="7 8">
    <name type="scientific">Ruegeria marina</name>
    <dbReference type="NCBI Taxonomy" id="639004"/>
    <lineage>
        <taxon>Bacteria</taxon>
        <taxon>Pseudomonadati</taxon>
        <taxon>Pseudomonadota</taxon>
        <taxon>Alphaproteobacteria</taxon>
        <taxon>Rhodobacterales</taxon>
        <taxon>Roseobacteraceae</taxon>
        <taxon>Ruegeria</taxon>
    </lineage>
</organism>
<dbReference type="Pfam" id="PF02826">
    <property type="entry name" value="2-Hacid_dh_C"/>
    <property type="match status" value="1"/>
</dbReference>
<evidence type="ECO:0000313" key="8">
    <source>
        <dbReference type="Proteomes" id="UP000199628"/>
    </source>
</evidence>
<evidence type="ECO:0000259" key="6">
    <source>
        <dbReference type="Pfam" id="PF02826"/>
    </source>
</evidence>
<dbReference type="Proteomes" id="UP000199628">
    <property type="component" value="Unassembled WGS sequence"/>
</dbReference>
<keyword evidence="2 4" id="KW-0560">Oxidoreductase</keyword>
<keyword evidence="3" id="KW-0520">NAD</keyword>
<dbReference type="GO" id="GO:0016618">
    <property type="term" value="F:hydroxypyruvate reductase [NAD(P)H] activity"/>
    <property type="evidence" value="ECO:0007669"/>
    <property type="project" value="TreeGrafter"/>
</dbReference>
<dbReference type="InterPro" id="IPR006140">
    <property type="entry name" value="D-isomer_DH_NAD-bd"/>
</dbReference>
<evidence type="ECO:0000256" key="3">
    <source>
        <dbReference type="ARBA" id="ARBA00023027"/>
    </source>
</evidence>
<dbReference type="Gene3D" id="3.40.50.720">
    <property type="entry name" value="NAD(P)-binding Rossmann-like Domain"/>
    <property type="match status" value="2"/>
</dbReference>
<dbReference type="GO" id="GO:0051287">
    <property type="term" value="F:NAD binding"/>
    <property type="evidence" value="ECO:0007669"/>
    <property type="project" value="InterPro"/>
</dbReference>
<gene>
    <name evidence="7" type="ORF">SAMN04488239_10546</name>
</gene>
<dbReference type="EMBL" id="FMZV01000005">
    <property type="protein sequence ID" value="SDD07064.1"/>
    <property type="molecule type" value="Genomic_DNA"/>
</dbReference>
<comment type="similarity">
    <text evidence="1 4">Belongs to the D-isomer specific 2-hydroxyacid dehydrogenase family.</text>
</comment>
<dbReference type="InterPro" id="IPR036291">
    <property type="entry name" value="NAD(P)-bd_dom_sf"/>
</dbReference>
<dbReference type="RefSeq" id="WP_093029814.1">
    <property type="nucleotide sequence ID" value="NZ_FMZV01000005.1"/>
</dbReference>
<name>A0A1G6RRS0_9RHOB</name>
<evidence type="ECO:0000259" key="5">
    <source>
        <dbReference type="Pfam" id="PF00389"/>
    </source>
</evidence>
<evidence type="ECO:0000256" key="2">
    <source>
        <dbReference type="ARBA" id="ARBA00023002"/>
    </source>
</evidence>
<dbReference type="CDD" id="cd05301">
    <property type="entry name" value="GDH"/>
    <property type="match status" value="1"/>
</dbReference>
<dbReference type="OrthoDB" id="9793626at2"/>
<dbReference type="FunFam" id="3.40.50.720:FF:000203">
    <property type="entry name" value="D-3-phosphoglycerate dehydrogenase (SerA)"/>
    <property type="match status" value="1"/>
</dbReference>
<dbReference type="AlphaFoldDB" id="A0A1G6RRS0"/>
<dbReference type="SUPFAM" id="SSF52283">
    <property type="entry name" value="Formate/glycerate dehydrogenase catalytic domain-like"/>
    <property type="match status" value="1"/>
</dbReference>
<evidence type="ECO:0000256" key="1">
    <source>
        <dbReference type="ARBA" id="ARBA00005854"/>
    </source>
</evidence>
<keyword evidence="8" id="KW-1185">Reference proteome</keyword>
<feature type="domain" description="D-isomer specific 2-hydroxyacid dehydrogenase catalytic" evidence="5">
    <location>
        <begin position="17"/>
        <end position="316"/>
    </location>
</feature>
<dbReference type="PANTHER" id="PTHR10996:SF178">
    <property type="entry name" value="2-HYDROXYACID DEHYDROGENASE YGL185C-RELATED"/>
    <property type="match status" value="1"/>
</dbReference>
<dbReference type="SUPFAM" id="SSF51735">
    <property type="entry name" value="NAD(P)-binding Rossmann-fold domains"/>
    <property type="match status" value="1"/>
</dbReference>
<dbReference type="InterPro" id="IPR029753">
    <property type="entry name" value="D-isomer_DH_CS"/>
</dbReference>
<dbReference type="PROSITE" id="PS00671">
    <property type="entry name" value="D_2_HYDROXYACID_DH_3"/>
    <property type="match status" value="1"/>
</dbReference>
<dbReference type="InterPro" id="IPR006139">
    <property type="entry name" value="D-isomer_2_OHA_DH_cat_dom"/>
</dbReference>
<dbReference type="STRING" id="639004.SAMN04488239_10546"/>
<reference evidence="8" key="1">
    <citation type="submission" date="2016-10" db="EMBL/GenBank/DDBJ databases">
        <authorList>
            <person name="Varghese N."/>
            <person name="Submissions S."/>
        </authorList>
    </citation>
    <scope>NUCLEOTIDE SEQUENCE [LARGE SCALE GENOMIC DNA]</scope>
    <source>
        <strain evidence="8">CGMCC 1.9108</strain>
    </source>
</reference>